<comment type="caution">
    <text evidence="1">The sequence shown here is derived from an EMBL/GenBank/DDBJ whole genome shotgun (WGS) entry which is preliminary data.</text>
</comment>
<organism evidence="1 2">
    <name type="scientific">Blautia hominis</name>
    <dbReference type="NCBI Taxonomy" id="2025493"/>
    <lineage>
        <taxon>Bacteria</taxon>
        <taxon>Bacillati</taxon>
        <taxon>Bacillota</taxon>
        <taxon>Clostridia</taxon>
        <taxon>Lachnospirales</taxon>
        <taxon>Lachnospiraceae</taxon>
        <taxon>Blautia</taxon>
    </lineage>
</organism>
<accession>A0ABQ0BFI4</accession>
<protein>
    <recommendedName>
        <fullName evidence="3">MafI family immunity protein</fullName>
    </recommendedName>
</protein>
<dbReference type="EMBL" id="BAABYW010000001">
    <property type="protein sequence ID" value="GAA6410199.1"/>
    <property type="molecule type" value="Genomic_DNA"/>
</dbReference>
<evidence type="ECO:0000313" key="2">
    <source>
        <dbReference type="Proteomes" id="UP001600943"/>
    </source>
</evidence>
<gene>
    <name evidence="1" type="ORF">K040078D81_43160</name>
</gene>
<keyword evidence="2" id="KW-1185">Reference proteome</keyword>
<reference evidence="1 2" key="1">
    <citation type="submission" date="2024-04" db="EMBL/GenBank/DDBJ databases">
        <title>Defined microbial consortia suppress multidrug-resistant proinflammatory Enterobacteriaceae via ecological control.</title>
        <authorList>
            <person name="Furuichi M."/>
            <person name="Kawaguchi T."/>
            <person name="Pust M."/>
            <person name="Yasuma K."/>
            <person name="Plichta D."/>
            <person name="Hasegawa N."/>
            <person name="Ohya T."/>
            <person name="Bhattarai S."/>
            <person name="Sasajima S."/>
            <person name="Aoto Y."/>
            <person name="Tuganbaev T."/>
            <person name="Yaginuma M."/>
            <person name="Ueda M."/>
            <person name="Okahashi N."/>
            <person name="Amafuji K."/>
            <person name="Kiridooshi Y."/>
            <person name="Sugita K."/>
            <person name="Strazar M."/>
            <person name="Skelly A."/>
            <person name="Suda W."/>
            <person name="Hattori M."/>
            <person name="Nakamoto N."/>
            <person name="Caballero S."/>
            <person name="Norman J."/>
            <person name="Olle B."/>
            <person name="Tanoue T."/>
            <person name="Arita M."/>
            <person name="Bucci V."/>
            <person name="Atarashi K."/>
            <person name="Xavier R."/>
            <person name="Honda K."/>
        </authorList>
    </citation>
    <scope>NUCLEOTIDE SEQUENCE [LARGE SCALE GENOMIC DNA]</scope>
    <source>
        <strain evidence="2">k04-0078-D8-1</strain>
    </source>
</reference>
<evidence type="ECO:0008006" key="3">
    <source>
        <dbReference type="Google" id="ProtNLM"/>
    </source>
</evidence>
<name>A0ABQ0BFI4_9FIRM</name>
<sequence length="94" mass="11131">MLDEKSFIAILEDIVSKIIEGTIGISEIKERVQNDLEVHDIWESNSLLITDCYYALKHIEEENISIKEWEYFVDCLKCIKKYNMEEKKQFILNG</sequence>
<dbReference type="RefSeq" id="WP_390408445.1">
    <property type="nucleotide sequence ID" value="NZ_BAABYW010000001.1"/>
</dbReference>
<dbReference type="Proteomes" id="UP001600943">
    <property type="component" value="Unassembled WGS sequence"/>
</dbReference>
<evidence type="ECO:0000313" key="1">
    <source>
        <dbReference type="EMBL" id="GAA6410199.1"/>
    </source>
</evidence>
<proteinExistence type="predicted"/>